<protein>
    <submittedName>
        <fullName evidence="1">Uncharacterized protein</fullName>
    </submittedName>
</protein>
<sequence length="138" mass="15868">MQTLIIDKDIQIRTRDPRRRWRNAKIISVTMEDVDKNEDGNAVKGLSFTVKFYDGCTQKLSDAFGWNVGEWRYKEKCCEQCEWHSVEGGDTVPYGSTTATLPEEIVCNCPDMDEEIDIPYDETNSGIDCDFFIQDSAY</sequence>
<comment type="caution">
    <text evidence="1">The sequence shown here is derived from an EMBL/GenBank/DDBJ whole genome shotgun (WGS) entry which is preliminary data.</text>
</comment>
<reference evidence="1 2" key="1">
    <citation type="journal article" date="2024" name="Int. J. Syst. Evol. Microbiol.">
        <title>Lacrimispora brassicae sp. nov. isolated from fermented cabbage, and proposal of Clostridium indicum Gundawar et al. 2019 and Clostridium methoxybenzovorans Mechichi et al. 1999 as heterotypic synonyms of Lacrimispora amygdalina (Parshina et al. 2003) Haas and Blanchard 2020 and Lacrimispora indolis (McClung and McCoy 1957) Haas and Blanchard 2020, respectively.</title>
        <authorList>
            <person name="Kobayashi H."/>
            <person name="Tanizawa Y."/>
            <person name="Sakamoto M."/>
            <person name="Ohkuma M."/>
            <person name="Tohno M."/>
        </authorList>
    </citation>
    <scope>NUCLEOTIDE SEQUENCE [LARGE SCALE GENOMIC DNA]</scope>
    <source>
        <strain evidence="1 2">DSM 12857</strain>
    </source>
</reference>
<name>A0ABQ5M5G3_9FIRM</name>
<dbReference type="RefSeq" id="WP_346065249.1">
    <property type="nucleotide sequence ID" value="NZ_BRPJ01000035.1"/>
</dbReference>
<gene>
    <name evidence="1" type="ORF">LAD12857_20750</name>
</gene>
<dbReference type="EMBL" id="BRPJ01000035">
    <property type="protein sequence ID" value="GLB30152.1"/>
    <property type="molecule type" value="Genomic_DNA"/>
</dbReference>
<evidence type="ECO:0000313" key="1">
    <source>
        <dbReference type="EMBL" id="GLB30152.1"/>
    </source>
</evidence>
<dbReference type="Proteomes" id="UP001419084">
    <property type="component" value="Unassembled WGS sequence"/>
</dbReference>
<accession>A0ABQ5M5G3</accession>
<keyword evidence="2" id="KW-1185">Reference proteome</keyword>
<proteinExistence type="predicted"/>
<organism evidence="1 2">
    <name type="scientific">Lacrimispora amygdalina</name>
    <dbReference type="NCBI Taxonomy" id="253257"/>
    <lineage>
        <taxon>Bacteria</taxon>
        <taxon>Bacillati</taxon>
        <taxon>Bacillota</taxon>
        <taxon>Clostridia</taxon>
        <taxon>Lachnospirales</taxon>
        <taxon>Lachnospiraceae</taxon>
        <taxon>Lacrimispora</taxon>
    </lineage>
</organism>
<evidence type="ECO:0000313" key="2">
    <source>
        <dbReference type="Proteomes" id="UP001419084"/>
    </source>
</evidence>